<dbReference type="PANTHER" id="PTHR11911">
    <property type="entry name" value="INOSINE-5-MONOPHOSPHATE DEHYDROGENASE RELATED"/>
    <property type="match status" value="1"/>
</dbReference>
<dbReference type="Proteomes" id="UP000247465">
    <property type="component" value="Chromosome"/>
</dbReference>
<dbReference type="EC" id="1.1.1.205" evidence="11"/>
<evidence type="ECO:0000256" key="8">
    <source>
        <dbReference type="PIRSR" id="PIRSR000130-4"/>
    </source>
</evidence>
<dbReference type="GO" id="GO:0046872">
    <property type="term" value="F:metal ion binding"/>
    <property type="evidence" value="ECO:0007669"/>
    <property type="project" value="UniProtKB-KW"/>
</dbReference>
<keyword evidence="8" id="KW-0630">Potassium</keyword>
<dbReference type="CDD" id="cd00381">
    <property type="entry name" value="IMPDH"/>
    <property type="match status" value="1"/>
</dbReference>
<evidence type="ECO:0000313" key="12">
    <source>
        <dbReference type="Proteomes" id="UP000247465"/>
    </source>
</evidence>
<keyword evidence="3 11" id="KW-0560">Oxidoreductase</keyword>
<dbReference type="CDD" id="cd04601">
    <property type="entry name" value="CBS_pair_IMPDH"/>
    <property type="match status" value="1"/>
</dbReference>
<feature type="domain" description="CBS" evidence="10">
    <location>
        <begin position="182"/>
        <end position="245"/>
    </location>
</feature>
<dbReference type="Gene3D" id="3.20.20.70">
    <property type="entry name" value="Aldolase class I"/>
    <property type="match status" value="1"/>
</dbReference>
<dbReference type="InterPro" id="IPR046342">
    <property type="entry name" value="CBS_dom_sf"/>
</dbReference>
<reference evidence="11 12" key="1">
    <citation type="submission" date="2018-06" db="EMBL/GenBank/DDBJ databases">
        <title>Draft Genome Sequence of a Novel Marine Bacterium Related to the Verrucomicrobia.</title>
        <authorList>
            <person name="Vosseberg J."/>
            <person name="Martijn J."/>
            <person name="Ettema T.J.G."/>
        </authorList>
    </citation>
    <scope>NUCLEOTIDE SEQUENCE [LARGE SCALE GENOMIC DNA]</scope>
    <source>
        <strain evidence="11">TARA_B100001123</strain>
    </source>
</reference>
<dbReference type="PIRSF" id="PIRSF000130">
    <property type="entry name" value="IMPDH"/>
    <property type="match status" value="1"/>
</dbReference>
<sequence>MNLPEKVGEIVNQSNMIDDRFYLDATSFFEESLPTGLTYDDVSLASHYSEVLPRETLLETKISDRLTLHIPIISADMDTVTESKMAIAMALNGGMGIIHQNMSDSQQAKEVAQVKHHIHGLIQEPIKVTANQLIGDILEQNLKSRFEFSTFPVVDSEGKLIGLLAGNTLKTRFRHKTVAETMTPRDQVVTIQEEVIGEDPIGEADKFFNNHVGINKLPVVNREDHLRGLFTLKDIESIIDESRARFKSARDSKFRLICGAAVPASRSPKTSKERDRIVNHIGCLVDIGIDAVVVSTAHGHTQGVGQLVKLLRDQFCNLTIMAGNVTTAAAVEFLSGCGADAIKVGQGPGSICTTRLVAGVGIPQLTALYVASKSAALSGVRILADGGITKGGDIVKSLTLADAVICGSLFAGCREAPGVLVEIDGKLYKQYRGMGSFEAMKKGSAARYGHSKKDSYLKTAEEGIEALKETTGTLDEVLAGLLGGVQSGLGYLGAKDLTALKHNARFIRITPAGQLESAPHDVVEIKATHK</sequence>
<keyword evidence="7" id="KW-0520">NAD</keyword>
<dbReference type="SMART" id="SM01240">
    <property type="entry name" value="IMPDH"/>
    <property type="match status" value="1"/>
</dbReference>
<dbReference type="Pfam" id="PF00478">
    <property type="entry name" value="IMPDH"/>
    <property type="match status" value="1"/>
</dbReference>
<protein>
    <submittedName>
        <fullName evidence="11">Inosine-5'-monophosphate dehydrogenase</fullName>
        <ecNumber evidence="11">1.1.1.205</ecNumber>
    </submittedName>
</protein>
<dbReference type="SMART" id="SM00116">
    <property type="entry name" value="CBS"/>
    <property type="match status" value="2"/>
</dbReference>
<evidence type="ECO:0000256" key="3">
    <source>
        <dbReference type="ARBA" id="ARBA00023002"/>
    </source>
</evidence>
<evidence type="ECO:0000256" key="9">
    <source>
        <dbReference type="PROSITE-ProRule" id="PRU00703"/>
    </source>
</evidence>
<feature type="binding site" evidence="6">
    <location>
        <begin position="407"/>
        <end position="408"/>
    </location>
    <ligand>
        <name>IMP</name>
        <dbReference type="ChEBI" id="CHEBI:58053"/>
    </ligand>
</feature>
<feature type="binding site" description="in other chain" evidence="8">
    <location>
        <position position="347"/>
    </location>
    <ligand>
        <name>K(+)</name>
        <dbReference type="ChEBI" id="CHEBI:29103"/>
        <note>ligand shared between two tetrameric partners</note>
    </ligand>
</feature>
<evidence type="ECO:0000256" key="2">
    <source>
        <dbReference type="ARBA" id="ARBA00022723"/>
    </source>
</evidence>
<evidence type="ECO:0000256" key="1">
    <source>
        <dbReference type="ARBA" id="ARBA00005502"/>
    </source>
</evidence>
<comment type="similarity">
    <text evidence="1">Belongs to the IMPDH/GMPR family.</text>
</comment>
<evidence type="ECO:0000259" key="10">
    <source>
        <dbReference type="PROSITE" id="PS51371"/>
    </source>
</evidence>
<dbReference type="GO" id="GO:0006183">
    <property type="term" value="P:GTP biosynthetic process"/>
    <property type="evidence" value="ECO:0007669"/>
    <property type="project" value="TreeGrafter"/>
</dbReference>
<dbReference type="EMBL" id="CP029803">
    <property type="protein sequence ID" value="AWT58995.1"/>
    <property type="molecule type" value="Genomic_DNA"/>
</dbReference>
<feature type="binding site" description="in other chain" evidence="8">
    <location>
        <position position="352"/>
    </location>
    <ligand>
        <name>K(+)</name>
        <dbReference type="ChEBI" id="CHEBI:29103"/>
        <note>ligand shared between two tetrameric partners</note>
    </ligand>
</feature>
<feature type="binding site" description="in other chain" evidence="8">
    <location>
        <position position="349"/>
    </location>
    <ligand>
        <name>K(+)</name>
        <dbReference type="ChEBI" id="CHEBI:29103"/>
        <note>ligand shared between two tetrameric partners</note>
    </ligand>
</feature>
<dbReference type="InterPro" id="IPR013785">
    <property type="entry name" value="Aldolase_TIM"/>
</dbReference>
<feature type="binding site" evidence="6">
    <location>
        <begin position="431"/>
        <end position="435"/>
    </location>
    <ligand>
        <name>IMP</name>
        <dbReference type="ChEBI" id="CHEBI:58053"/>
    </ligand>
</feature>
<dbReference type="InterPro" id="IPR001093">
    <property type="entry name" value="IMP_DH_GMPRt"/>
</dbReference>
<dbReference type="FunFam" id="3.20.20.70:FF:000424">
    <property type="entry name" value="Inosine-5'-monophosphate dehydrogenase 2"/>
    <property type="match status" value="1"/>
</dbReference>
<feature type="binding site" evidence="6">
    <location>
        <position position="350"/>
    </location>
    <ligand>
        <name>IMP</name>
        <dbReference type="ChEBI" id="CHEBI:58053"/>
    </ligand>
</feature>
<dbReference type="PANTHER" id="PTHR11911:SF111">
    <property type="entry name" value="INOSINE-5'-MONOPHOSPHATE DEHYDROGENASE"/>
    <property type="match status" value="1"/>
</dbReference>
<evidence type="ECO:0000256" key="7">
    <source>
        <dbReference type="PIRSR" id="PIRSR000130-3"/>
    </source>
</evidence>
<evidence type="ECO:0000256" key="6">
    <source>
        <dbReference type="PIRSR" id="PIRSR000130-2"/>
    </source>
</evidence>
<accession>A0A2Z4ACJ9</accession>
<feature type="binding site" evidence="6">
    <location>
        <begin position="385"/>
        <end position="387"/>
    </location>
    <ligand>
        <name>IMP</name>
        <dbReference type="ChEBI" id="CHEBI:58053"/>
    </ligand>
</feature>
<dbReference type="InterPro" id="IPR000644">
    <property type="entry name" value="CBS_dom"/>
</dbReference>
<feature type="binding site" evidence="6">
    <location>
        <position position="462"/>
    </location>
    <ligand>
        <name>IMP</name>
        <dbReference type="ChEBI" id="CHEBI:58053"/>
    </ligand>
</feature>
<feature type="binding site" evidence="7">
    <location>
        <begin position="345"/>
        <end position="347"/>
    </location>
    <ligand>
        <name>NAD(+)</name>
        <dbReference type="ChEBI" id="CHEBI:57540"/>
    </ligand>
</feature>
<feature type="active site" description="Thioimidate intermediate" evidence="5">
    <location>
        <position position="352"/>
    </location>
</feature>
<keyword evidence="4 9" id="KW-0129">CBS domain</keyword>
<feature type="active site" description="Proton acceptor" evidence="5">
    <location>
        <position position="447"/>
    </location>
</feature>
<name>A0A2Z4ACJ9_9BACT</name>
<keyword evidence="2" id="KW-0479">Metal-binding</keyword>
<dbReference type="SUPFAM" id="SSF54631">
    <property type="entry name" value="CBS-domain pair"/>
    <property type="match status" value="1"/>
</dbReference>
<dbReference type="Pfam" id="PF00571">
    <property type="entry name" value="CBS"/>
    <property type="match status" value="2"/>
</dbReference>
<dbReference type="GO" id="GO:0003938">
    <property type="term" value="F:IMP dehydrogenase activity"/>
    <property type="evidence" value="ECO:0007669"/>
    <property type="project" value="UniProtKB-EC"/>
</dbReference>
<dbReference type="SUPFAM" id="SSF51412">
    <property type="entry name" value="Inosine monophosphate dehydrogenase (IMPDH)"/>
    <property type="match status" value="1"/>
</dbReference>
<evidence type="ECO:0000256" key="5">
    <source>
        <dbReference type="PIRSR" id="PIRSR000130-1"/>
    </source>
</evidence>
<organism evidence="11 12">
    <name type="scientific">Candidatus Moanibacter tarae</name>
    <dbReference type="NCBI Taxonomy" id="2200854"/>
    <lineage>
        <taxon>Bacteria</taxon>
        <taxon>Pseudomonadati</taxon>
        <taxon>Verrucomicrobiota</taxon>
        <taxon>Opitutia</taxon>
        <taxon>Puniceicoccales</taxon>
        <taxon>Puniceicoccales incertae sedis</taxon>
        <taxon>Candidatus Moanibacter</taxon>
    </lineage>
</organism>
<evidence type="ECO:0000256" key="4">
    <source>
        <dbReference type="ARBA" id="ARBA00023122"/>
    </source>
</evidence>
<dbReference type="KEGG" id="mtar:DF168_00167"/>
<dbReference type="PROSITE" id="PS51371">
    <property type="entry name" value="CBS"/>
    <property type="match status" value="1"/>
</dbReference>
<evidence type="ECO:0000313" key="11">
    <source>
        <dbReference type="EMBL" id="AWT58995.1"/>
    </source>
</evidence>
<dbReference type="AlphaFoldDB" id="A0A2Z4ACJ9"/>
<gene>
    <name evidence="11" type="primary">guaB</name>
    <name evidence="11" type="ORF">DF168_00167</name>
</gene>
<proteinExistence type="inferred from homology"/>
<dbReference type="InterPro" id="IPR005990">
    <property type="entry name" value="IMP_DH"/>
</dbReference>